<dbReference type="AlphaFoldDB" id="A0A0G3BR27"/>
<dbReference type="InterPro" id="IPR001509">
    <property type="entry name" value="Epimerase_deHydtase"/>
</dbReference>
<organism evidence="2 3">
    <name type="scientific">Caldimonas brevitalea</name>
    <dbReference type="NCBI Taxonomy" id="413882"/>
    <lineage>
        <taxon>Bacteria</taxon>
        <taxon>Pseudomonadati</taxon>
        <taxon>Pseudomonadota</taxon>
        <taxon>Betaproteobacteria</taxon>
        <taxon>Burkholderiales</taxon>
        <taxon>Sphaerotilaceae</taxon>
        <taxon>Caldimonas</taxon>
    </lineage>
</organism>
<dbReference type="EMBL" id="CP011371">
    <property type="protein sequence ID" value="AKJ31877.1"/>
    <property type="molecule type" value="Genomic_DNA"/>
</dbReference>
<dbReference type="InterPro" id="IPR036291">
    <property type="entry name" value="NAD(P)-bd_dom_sf"/>
</dbReference>
<dbReference type="InterPro" id="IPR050177">
    <property type="entry name" value="Lipid_A_modif_metabolic_enz"/>
</dbReference>
<proteinExistence type="predicted"/>
<dbReference type="KEGG" id="pbh:AAW51_5186"/>
<accession>A0A0G3BR27</accession>
<evidence type="ECO:0000259" key="1">
    <source>
        <dbReference type="Pfam" id="PF01370"/>
    </source>
</evidence>
<evidence type="ECO:0000313" key="3">
    <source>
        <dbReference type="Proteomes" id="UP000035352"/>
    </source>
</evidence>
<dbReference type="STRING" id="413882.AAW51_5186"/>
<keyword evidence="3" id="KW-1185">Reference proteome</keyword>
<protein>
    <submittedName>
        <fullName evidence="2">UDP-glucuronate decarboxylase</fullName>
    </submittedName>
</protein>
<dbReference type="RefSeq" id="WP_047196918.1">
    <property type="nucleotide sequence ID" value="NZ_CP011371.1"/>
</dbReference>
<dbReference type="Gene3D" id="3.40.50.720">
    <property type="entry name" value="NAD(P)-binding Rossmann-like Domain"/>
    <property type="match status" value="1"/>
</dbReference>
<name>A0A0G3BR27_9BURK</name>
<dbReference type="Proteomes" id="UP000035352">
    <property type="component" value="Chromosome"/>
</dbReference>
<reference evidence="2 3" key="1">
    <citation type="submission" date="2015-05" db="EMBL/GenBank/DDBJ databases">
        <authorList>
            <person name="Tang B."/>
            <person name="Yu Y."/>
        </authorList>
    </citation>
    <scope>NUCLEOTIDE SEQUENCE [LARGE SCALE GENOMIC DNA]</scope>
    <source>
        <strain evidence="2 3">DSM 7029</strain>
    </source>
</reference>
<dbReference type="OrthoDB" id="9769113at2"/>
<evidence type="ECO:0000313" key="2">
    <source>
        <dbReference type="EMBL" id="AKJ31877.1"/>
    </source>
</evidence>
<sequence length="333" mass="36117">MSDDNMNILVTGGLGFLGQHLVRQLLREVPGCRLTVVDNLSSSRIDYAWMRGKAEIIVDDFATLPTRRAFDRIYHLASPVGSLGILSNSGYVAKQITDLAVRAGELAATNGARLLYVSSSEVYGKGGVQDEQDELTVPVQTGTRMEYSLGKLSAEHLLGNLSVRYGFPLTVVRPFNALGEYQSSRIGFVVPTFFEQALAGKPLPLFHGGTQIRCFCHAEDTVRGLIAVQERGVPGHTYNVGHPGNAISIRDLAVKIRDLCGSDSALESVDPAQRFGPSYLEASAKSPSIEKVQADTGWQPTIDLDSALKRVHRYYSETGAPALARHTDRVAAT</sequence>
<feature type="domain" description="NAD-dependent epimerase/dehydratase" evidence="1">
    <location>
        <begin position="8"/>
        <end position="241"/>
    </location>
</feature>
<dbReference type="PANTHER" id="PTHR43245">
    <property type="entry name" value="BIFUNCTIONAL POLYMYXIN RESISTANCE PROTEIN ARNA"/>
    <property type="match status" value="1"/>
</dbReference>
<dbReference type="Pfam" id="PF01370">
    <property type="entry name" value="Epimerase"/>
    <property type="match status" value="1"/>
</dbReference>
<dbReference type="SUPFAM" id="SSF51735">
    <property type="entry name" value="NAD(P)-binding Rossmann-fold domains"/>
    <property type="match status" value="1"/>
</dbReference>
<dbReference type="PANTHER" id="PTHR43245:SF13">
    <property type="entry name" value="UDP-D-APIOSE_UDP-D-XYLOSE SYNTHASE 2"/>
    <property type="match status" value="1"/>
</dbReference>
<gene>
    <name evidence="2" type="ORF">AAW51_5186</name>
</gene>